<proteinExistence type="predicted"/>
<dbReference type="EMBL" id="BMAT01000911">
    <property type="protein sequence ID" value="GFR75872.1"/>
    <property type="molecule type" value="Genomic_DNA"/>
</dbReference>
<accession>A0AAV4FRC2</accession>
<sequence length="137" mass="14719">MVMLLRAGGCVLACRYGDNHALNGRYHGGRVVLDRQLCSQDSYSDVDGVVVVFSRIGIGKVMFLRVSDRVIFVGQCSDGFNCHDSVSRWSCRLGVTAVVSSWCHGGVISVQCRGGCVSAVVFFRDGHVLMGGCRSGP</sequence>
<gene>
    <name evidence="1" type="ORF">ElyMa_000467100</name>
</gene>
<keyword evidence="2" id="KW-1185">Reference proteome</keyword>
<name>A0AAV4FRC2_9GAST</name>
<organism evidence="1 2">
    <name type="scientific">Elysia marginata</name>
    <dbReference type="NCBI Taxonomy" id="1093978"/>
    <lineage>
        <taxon>Eukaryota</taxon>
        <taxon>Metazoa</taxon>
        <taxon>Spiralia</taxon>
        <taxon>Lophotrochozoa</taxon>
        <taxon>Mollusca</taxon>
        <taxon>Gastropoda</taxon>
        <taxon>Heterobranchia</taxon>
        <taxon>Euthyneura</taxon>
        <taxon>Panpulmonata</taxon>
        <taxon>Sacoglossa</taxon>
        <taxon>Placobranchoidea</taxon>
        <taxon>Plakobranchidae</taxon>
        <taxon>Elysia</taxon>
    </lineage>
</organism>
<evidence type="ECO:0000313" key="2">
    <source>
        <dbReference type="Proteomes" id="UP000762676"/>
    </source>
</evidence>
<dbReference type="AlphaFoldDB" id="A0AAV4FRC2"/>
<reference evidence="1 2" key="1">
    <citation type="journal article" date="2021" name="Elife">
        <title>Chloroplast acquisition without the gene transfer in kleptoplastic sea slugs, Plakobranchus ocellatus.</title>
        <authorList>
            <person name="Maeda T."/>
            <person name="Takahashi S."/>
            <person name="Yoshida T."/>
            <person name="Shimamura S."/>
            <person name="Takaki Y."/>
            <person name="Nagai Y."/>
            <person name="Toyoda A."/>
            <person name="Suzuki Y."/>
            <person name="Arimoto A."/>
            <person name="Ishii H."/>
            <person name="Satoh N."/>
            <person name="Nishiyama T."/>
            <person name="Hasebe M."/>
            <person name="Maruyama T."/>
            <person name="Minagawa J."/>
            <person name="Obokata J."/>
            <person name="Shigenobu S."/>
        </authorList>
    </citation>
    <scope>NUCLEOTIDE SEQUENCE [LARGE SCALE GENOMIC DNA]</scope>
</reference>
<dbReference type="Proteomes" id="UP000762676">
    <property type="component" value="Unassembled WGS sequence"/>
</dbReference>
<evidence type="ECO:0008006" key="3">
    <source>
        <dbReference type="Google" id="ProtNLM"/>
    </source>
</evidence>
<evidence type="ECO:0000313" key="1">
    <source>
        <dbReference type="EMBL" id="GFR75872.1"/>
    </source>
</evidence>
<protein>
    <recommendedName>
        <fullName evidence="3">Secreted protein</fullName>
    </recommendedName>
</protein>
<comment type="caution">
    <text evidence="1">The sequence shown here is derived from an EMBL/GenBank/DDBJ whole genome shotgun (WGS) entry which is preliminary data.</text>
</comment>